<sequence length="499" mass="58545">MEMESNSNQTQLDEQNEHSQILITEGQQLFDFKKKTAYNSKSFWVYFTALILLFLSIFVYFLVMDIRNISEVLTPTDNSQPLYVILTVTLILIVVKYFLFLIIFSILGFVAASINATFQGSWNYDYCSHIETESHVFVQKTQTLYSFIRISAYFICFISLSFSTYQMLQHCSKYNYPRHQRYVIRIIFTVPYFGILTLLGIEQYHHYLVWVSLRDIYESFLLYRFYLGSDTSKQLQQLKENLSTSSKLVIESLKNKDNLSFFEKAKLKNAELWEKEGCIKIFKIKKIKITEKFFTITEKIVLFYVFAKLIFTVSVLVMYSFNVYCENDINRRKGIGYNLIKALNFVGVFASVVSALILAKCANLDRGVTKNLMKKFWTVKGFVICIVLQSLVIPRILQSGQTFLRPSIELSLEELSEIFIQYLTLIELIILSISQFYLFSFKLYDHNTNIERELEDMKQDKNDEEYLRKRNEAHPFSKSQAFSHAMRLGDMYKNALKLG</sequence>
<reference evidence="6" key="1">
    <citation type="submission" date="2020-05" db="EMBL/GenBank/DDBJ databases">
        <title>Phylogenomic resolution of chytrid fungi.</title>
        <authorList>
            <person name="Stajich J.E."/>
            <person name="Amses K."/>
            <person name="Simmons R."/>
            <person name="Seto K."/>
            <person name="Myers J."/>
            <person name="Bonds A."/>
            <person name="Quandt C.A."/>
            <person name="Barry K."/>
            <person name="Liu P."/>
            <person name="Grigoriev I."/>
            <person name="Longcore J.E."/>
            <person name="James T.Y."/>
        </authorList>
    </citation>
    <scope>NUCLEOTIDE SEQUENCE</scope>
    <source>
        <strain evidence="6">JEL0476</strain>
    </source>
</reference>
<feature type="transmembrane region" description="Helical" evidence="5">
    <location>
        <begin position="418"/>
        <end position="439"/>
    </location>
</feature>
<accession>A0AAD5XZA2</accession>
<dbReference type="SMART" id="SM01417">
    <property type="entry name" value="Solute_trans_a"/>
    <property type="match status" value="1"/>
</dbReference>
<name>A0AAD5XZA2_9FUNG</name>
<evidence type="ECO:0000313" key="7">
    <source>
        <dbReference type="Proteomes" id="UP001211065"/>
    </source>
</evidence>
<keyword evidence="2 5" id="KW-0812">Transmembrane</keyword>
<feature type="transmembrane region" description="Helical" evidence="5">
    <location>
        <begin position="182"/>
        <end position="201"/>
    </location>
</feature>
<dbReference type="PANTHER" id="PTHR23423">
    <property type="entry name" value="ORGANIC SOLUTE TRANSPORTER-RELATED"/>
    <property type="match status" value="1"/>
</dbReference>
<evidence type="ECO:0008006" key="8">
    <source>
        <dbReference type="Google" id="ProtNLM"/>
    </source>
</evidence>
<feature type="transmembrane region" description="Helical" evidence="5">
    <location>
        <begin position="43"/>
        <end position="63"/>
    </location>
</feature>
<dbReference type="Proteomes" id="UP001211065">
    <property type="component" value="Unassembled WGS sequence"/>
</dbReference>
<evidence type="ECO:0000256" key="3">
    <source>
        <dbReference type="ARBA" id="ARBA00022989"/>
    </source>
</evidence>
<gene>
    <name evidence="6" type="ORF">HK099_002463</name>
</gene>
<evidence type="ECO:0000256" key="5">
    <source>
        <dbReference type="SAM" id="Phobius"/>
    </source>
</evidence>
<feature type="transmembrane region" description="Helical" evidence="5">
    <location>
        <begin position="339"/>
        <end position="359"/>
    </location>
</feature>
<keyword evidence="4 5" id="KW-0472">Membrane</keyword>
<dbReference type="GO" id="GO:0016020">
    <property type="term" value="C:membrane"/>
    <property type="evidence" value="ECO:0007669"/>
    <property type="project" value="UniProtKB-SubCell"/>
</dbReference>
<feature type="transmembrane region" description="Helical" evidence="5">
    <location>
        <begin position="301"/>
        <end position="319"/>
    </location>
</feature>
<dbReference type="EMBL" id="JADGJW010000181">
    <property type="protein sequence ID" value="KAJ3222313.1"/>
    <property type="molecule type" value="Genomic_DNA"/>
</dbReference>
<dbReference type="AlphaFoldDB" id="A0AAD5XZA2"/>
<feature type="transmembrane region" description="Helical" evidence="5">
    <location>
        <begin position="83"/>
        <end position="114"/>
    </location>
</feature>
<comment type="subcellular location">
    <subcellularLocation>
        <location evidence="1">Membrane</location>
        <topology evidence="1">Multi-pass membrane protein</topology>
    </subcellularLocation>
</comment>
<evidence type="ECO:0000313" key="6">
    <source>
        <dbReference type="EMBL" id="KAJ3222313.1"/>
    </source>
</evidence>
<evidence type="ECO:0000256" key="4">
    <source>
        <dbReference type="ARBA" id="ARBA00023136"/>
    </source>
</evidence>
<keyword evidence="3 5" id="KW-1133">Transmembrane helix</keyword>
<organism evidence="6 7">
    <name type="scientific">Clydaea vesicula</name>
    <dbReference type="NCBI Taxonomy" id="447962"/>
    <lineage>
        <taxon>Eukaryota</taxon>
        <taxon>Fungi</taxon>
        <taxon>Fungi incertae sedis</taxon>
        <taxon>Chytridiomycota</taxon>
        <taxon>Chytridiomycota incertae sedis</taxon>
        <taxon>Chytridiomycetes</taxon>
        <taxon>Lobulomycetales</taxon>
        <taxon>Lobulomycetaceae</taxon>
        <taxon>Clydaea</taxon>
    </lineage>
</organism>
<dbReference type="Pfam" id="PF03619">
    <property type="entry name" value="Solute_trans_a"/>
    <property type="match status" value="1"/>
</dbReference>
<comment type="caution">
    <text evidence="6">The sequence shown here is derived from an EMBL/GenBank/DDBJ whole genome shotgun (WGS) entry which is preliminary data.</text>
</comment>
<feature type="transmembrane region" description="Helical" evidence="5">
    <location>
        <begin position="144"/>
        <end position="162"/>
    </location>
</feature>
<dbReference type="InterPro" id="IPR005178">
    <property type="entry name" value="Ostalpha/TMEM184C"/>
</dbReference>
<proteinExistence type="predicted"/>
<evidence type="ECO:0000256" key="2">
    <source>
        <dbReference type="ARBA" id="ARBA00022692"/>
    </source>
</evidence>
<evidence type="ECO:0000256" key="1">
    <source>
        <dbReference type="ARBA" id="ARBA00004141"/>
    </source>
</evidence>
<protein>
    <recommendedName>
        <fullName evidence="8">Transmembrane protein</fullName>
    </recommendedName>
</protein>
<feature type="transmembrane region" description="Helical" evidence="5">
    <location>
        <begin position="379"/>
        <end position="398"/>
    </location>
</feature>
<keyword evidence="7" id="KW-1185">Reference proteome</keyword>